<evidence type="ECO:0000313" key="3">
    <source>
        <dbReference type="Proteomes" id="UP000799421"/>
    </source>
</evidence>
<feature type="region of interest" description="Disordered" evidence="1">
    <location>
        <begin position="1"/>
        <end position="84"/>
    </location>
</feature>
<organism evidence="2 3">
    <name type="scientific">Piedraia hortae CBS 480.64</name>
    <dbReference type="NCBI Taxonomy" id="1314780"/>
    <lineage>
        <taxon>Eukaryota</taxon>
        <taxon>Fungi</taxon>
        <taxon>Dikarya</taxon>
        <taxon>Ascomycota</taxon>
        <taxon>Pezizomycotina</taxon>
        <taxon>Dothideomycetes</taxon>
        <taxon>Dothideomycetidae</taxon>
        <taxon>Capnodiales</taxon>
        <taxon>Piedraiaceae</taxon>
        <taxon>Piedraia</taxon>
    </lineage>
</organism>
<dbReference type="AlphaFoldDB" id="A0A6A7C9I6"/>
<protein>
    <submittedName>
        <fullName evidence="2">Uncharacterized protein</fullName>
    </submittedName>
</protein>
<name>A0A6A7C9I6_9PEZI</name>
<feature type="compositionally biased region" description="Basic and acidic residues" evidence="1">
    <location>
        <begin position="56"/>
        <end position="84"/>
    </location>
</feature>
<keyword evidence="3" id="KW-1185">Reference proteome</keyword>
<reference evidence="2" key="1">
    <citation type="journal article" date="2020" name="Stud. Mycol.">
        <title>101 Dothideomycetes genomes: a test case for predicting lifestyles and emergence of pathogens.</title>
        <authorList>
            <person name="Haridas S."/>
            <person name="Albert R."/>
            <person name="Binder M."/>
            <person name="Bloem J."/>
            <person name="Labutti K."/>
            <person name="Salamov A."/>
            <person name="Andreopoulos B."/>
            <person name="Baker S."/>
            <person name="Barry K."/>
            <person name="Bills G."/>
            <person name="Bluhm B."/>
            <person name="Cannon C."/>
            <person name="Castanera R."/>
            <person name="Culley D."/>
            <person name="Daum C."/>
            <person name="Ezra D."/>
            <person name="Gonzalez J."/>
            <person name="Henrissat B."/>
            <person name="Kuo A."/>
            <person name="Liang C."/>
            <person name="Lipzen A."/>
            <person name="Lutzoni F."/>
            <person name="Magnuson J."/>
            <person name="Mondo S."/>
            <person name="Nolan M."/>
            <person name="Ohm R."/>
            <person name="Pangilinan J."/>
            <person name="Park H.-J."/>
            <person name="Ramirez L."/>
            <person name="Alfaro M."/>
            <person name="Sun H."/>
            <person name="Tritt A."/>
            <person name="Yoshinaga Y."/>
            <person name="Zwiers L.-H."/>
            <person name="Turgeon B."/>
            <person name="Goodwin S."/>
            <person name="Spatafora J."/>
            <person name="Crous P."/>
            <person name="Grigoriev I."/>
        </authorList>
    </citation>
    <scope>NUCLEOTIDE SEQUENCE</scope>
    <source>
        <strain evidence="2">CBS 480.64</strain>
    </source>
</reference>
<sequence length="174" mass="19863">MASPDENRGNHWTPPSEPSQTTSKANQSEQRKTSKWEALSRTQMAARRGPTQAALQDERRRKFFRQTREARDEKRQDARGEAMLRSEFVAAKKDYEKQMHEEANRIGQMHEEEQEMMDHDQEAEEMMSYEDAETAALAANAPSPLSSKRWSSGTDYSALFATIDDGEGEAMDLS</sequence>
<feature type="compositionally biased region" description="Polar residues" evidence="1">
    <location>
        <begin position="18"/>
        <end position="28"/>
    </location>
</feature>
<dbReference type="Proteomes" id="UP000799421">
    <property type="component" value="Unassembled WGS sequence"/>
</dbReference>
<feature type="compositionally biased region" description="Basic and acidic residues" evidence="1">
    <location>
        <begin position="108"/>
        <end position="120"/>
    </location>
</feature>
<evidence type="ECO:0000313" key="2">
    <source>
        <dbReference type="EMBL" id="KAF2864226.1"/>
    </source>
</evidence>
<proteinExistence type="predicted"/>
<evidence type="ECO:0000256" key="1">
    <source>
        <dbReference type="SAM" id="MobiDB-lite"/>
    </source>
</evidence>
<dbReference type="EMBL" id="MU005958">
    <property type="protein sequence ID" value="KAF2864226.1"/>
    <property type="molecule type" value="Genomic_DNA"/>
</dbReference>
<feature type="region of interest" description="Disordered" evidence="1">
    <location>
        <begin position="108"/>
        <end position="129"/>
    </location>
</feature>
<accession>A0A6A7C9I6</accession>
<gene>
    <name evidence="2" type="ORF">K470DRAFT_267697</name>
</gene>